<dbReference type="PANTHER" id="PTHR43278">
    <property type="entry name" value="NAD(P)H-DEPENDENT FMN-CONTAINING OXIDOREDUCTASE YWQN-RELATED"/>
    <property type="match status" value="1"/>
</dbReference>
<organism evidence="4 5">
    <name type="scientific">Candidatus Allocopromorpha excrementigallinarum</name>
    <dbReference type="NCBI Taxonomy" id="2840742"/>
    <lineage>
        <taxon>Bacteria</taxon>
        <taxon>Bacillati</taxon>
        <taxon>Bacillota</taxon>
        <taxon>Clostridia</taxon>
        <taxon>Eubacteriales</taxon>
        <taxon>Eubacteriaceae</taxon>
        <taxon>Eubacteriaceae incertae sedis</taxon>
        <taxon>Candidatus Allocopromorpha</taxon>
    </lineage>
</organism>
<dbReference type="PANTHER" id="PTHR43278:SF2">
    <property type="entry name" value="IRON-SULFUR FLAVOPROTEIN"/>
    <property type="match status" value="1"/>
</dbReference>
<dbReference type="Gene3D" id="3.40.50.360">
    <property type="match status" value="1"/>
</dbReference>
<evidence type="ECO:0000259" key="3">
    <source>
        <dbReference type="Pfam" id="PF03358"/>
    </source>
</evidence>
<sequence length="180" mass="20404">MKITVLTGSPHKKGTTALLTEKFIEGAEKNGHEIKKIDTAFLEVKPCLACDYCIAHEGRCVQKDDMDKVREGVMKADMVVLSTPVYYFGMSAQIKAAIDRFYAFNDDLLKMKKKSVLISACGDEEEWVPEAIEKHYETICRYLNWTPEGVLVARGVYTREDIEKTDYPAQAQKLGEKVRD</sequence>
<proteinExistence type="predicted"/>
<evidence type="ECO:0000313" key="5">
    <source>
        <dbReference type="Proteomes" id="UP000824090"/>
    </source>
</evidence>
<evidence type="ECO:0000313" key="4">
    <source>
        <dbReference type="EMBL" id="HIU25069.1"/>
    </source>
</evidence>
<dbReference type="SUPFAM" id="SSF52218">
    <property type="entry name" value="Flavoproteins"/>
    <property type="match status" value="1"/>
</dbReference>
<reference evidence="4" key="2">
    <citation type="journal article" date="2021" name="PeerJ">
        <title>Extensive microbial diversity within the chicken gut microbiome revealed by metagenomics and culture.</title>
        <authorList>
            <person name="Gilroy R."/>
            <person name="Ravi A."/>
            <person name="Getino M."/>
            <person name="Pursley I."/>
            <person name="Horton D.L."/>
            <person name="Alikhan N.F."/>
            <person name="Baker D."/>
            <person name="Gharbi K."/>
            <person name="Hall N."/>
            <person name="Watson M."/>
            <person name="Adriaenssens E.M."/>
            <person name="Foster-Nyarko E."/>
            <person name="Jarju S."/>
            <person name="Secka A."/>
            <person name="Antonio M."/>
            <person name="Oren A."/>
            <person name="Chaudhuri R.R."/>
            <person name="La Ragione R."/>
            <person name="Hildebrand F."/>
            <person name="Pallen M.J."/>
        </authorList>
    </citation>
    <scope>NUCLEOTIDE SEQUENCE</scope>
    <source>
        <strain evidence="4">ChiHcec3-6078</strain>
    </source>
</reference>
<comment type="caution">
    <text evidence="4">The sequence shown here is derived from an EMBL/GenBank/DDBJ whole genome shotgun (WGS) entry which is preliminary data.</text>
</comment>
<dbReference type="AlphaFoldDB" id="A0A9D1HYW3"/>
<gene>
    <name evidence="4" type="ORF">IAC50_01035</name>
</gene>
<dbReference type="InterPro" id="IPR029039">
    <property type="entry name" value="Flavoprotein-like_sf"/>
</dbReference>
<dbReference type="EMBL" id="DVMP01000021">
    <property type="protein sequence ID" value="HIU25069.1"/>
    <property type="molecule type" value="Genomic_DNA"/>
</dbReference>
<dbReference type="Pfam" id="PF03358">
    <property type="entry name" value="FMN_red"/>
    <property type="match status" value="1"/>
</dbReference>
<feature type="domain" description="NADPH-dependent FMN reductase-like" evidence="3">
    <location>
        <begin position="1"/>
        <end position="121"/>
    </location>
</feature>
<name>A0A9D1HYW3_9FIRM</name>
<dbReference type="Proteomes" id="UP000824090">
    <property type="component" value="Unassembled WGS sequence"/>
</dbReference>
<dbReference type="InterPro" id="IPR005025">
    <property type="entry name" value="FMN_Rdtase-like_dom"/>
</dbReference>
<accession>A0A9D1HYW3</accession>
<protein>
    <submittedName>
        <fullName evidence="4">Flavodoxin family protein</fullName>
    </submittedName>
</protein>
<dbReference type="GO" id="GO:0016491">
    <property type="term" value="F:oxidoreductase activity"/>
    <property type="evidence" value="ECO:0007669"/>
    <property type="project" value="InterPro"/>
</dbReference>
<evidence type="ECO:0000256" key="2">
    <source>
        <dbReference type="ARBA" id="ARBA00022643"/>
    </source>
</evidence>
<evidence type="ECO:0000256" key="1">
    <source>
        <dbReference type="ARBA" id="ARBA00022630"/>
    </source>
</evidence>
<keyword evidence="1" id="KW-0285">Flavoprotein</keyword>
<dbReference type="InterPro" id="IPR051796">
    <property type="entry name" value="ISF_SsuE-like"/>
</dbReference>
<keyword evidence="2" id="KW-0288">FMN</keyword>
<reference evidence="4" key="1">
    <citation type="submission" date="2020-10" db="EMBL/GenBank/DDBJ databases">
        <authorList>
            <person name="Gilroy R."/>
        </authorList>
    </citation>
    <scope>NUCLEOTIDE SEQUENCE</scope>
    <source>
        <strain evidence="4">ChiHcec3-6078</strain>
    </source>
</reference>